<organism evidence="7 8">
    <name type="scientific">Thraustotheca clavata</name>
    <dbReference type="NCBI Taxonomy" id="74557"/>
    <lineage>
        <taxon>Eukaryota</taxon>
        <taxon>Sar</taxon>
        <taxon>Stramenopiles</taxon>
        <taxon>Oomycota</taxon>
        <taxon>Saprolegniomycetes</taxon>
        <taxon>Saprolegniales</taxon>
        <taxon>Achlyaceae</taxon>
        <taxon>Thraustotheca</taxon>
    </lineage>
</organism>
<keyword evidence="4 5" id="KW-0472">Membrane</keyword>
<dbReference type="PANTHER" id="PTHR22950">
    <property type="entry name" value="AMINO ACID TRANSPORTER"/>
    <property type="match status" value="1"/>
</dbReference>
<feature type="transmembrane region" description="Helical" evidence="5">
    <location>
        <begin position="49"/>
        <end position="68"/>
    </location>
</feature>
<evidence type="ECO:0000256" key="2">
    <source>
        <dbReference type="ARBA" id="ARBA00022692"/>
    </source>
</evidence>
<gene>
    <name evidence="7" type="ORF">THRCLA_11290</name>
</gene>
<dbReference type="GO" id="GO:0016020">
    <property type="term" value="C:membrane"/>
    <property type="evidence" value="ECO:0007669"/>
    <property type="project" value="UniProtKB-SubCell"/>
</dbReference>
<accession>A0A1V9Y871</accession>
<comment type="subcellular location">
    <subcellularLocation>
        <location evidence="1">Membrane</location>
        <topology evidence="1">Multi-pass membrane protein</topology>
    </subcellularLocation>
</comment>
<feature type="transmembrane region" description="Helical" evidence="5">
    <location>
        <begin position="192"/>
        <end position="213"/>
    </location>
</feature>
<comment type="caution">
    <text evidence="7">The sequence shown here is derived from an EMBL/GenBank/DDBJ whole genome shotgun (WGS) entry which is preliminary data.</text>
</comment>
<feature type="transmembrane region" description="Helical" evidence="5">
    <location>
        <begin position="126"/>
        <end position="153"/>
    </location>
</feature>
<dbReference type="OrthoDB" id="28208at2759"/>
<dbReference type="PANTHER" id="PTHR22950:SF702">
    <property type="entry name" value="AMINO ACID TRANSPORTER PROTEIN"/>
    <property type="match status" value="1"/>
</dbReference>
<feature type="domain" description="Amino acid transporter transmembrane" evidence="6">
    <location>
        <begin position="42"/>
        <end position="432"/>
    </location>
</feature>
<evidence type="ECO:0000313" key="7">
    <source>
        <dbReference type="EMBL" id="OQR81917.1"/>
    </source>
</evidence>
<dbReference type="Proteomes" id="UP000243217">
    <property type="component" value="Unassembled WGS sequence"/>
</dbReference>
<reference evidence="7 8" key="1">
    <citation type="journal article" date="2014" name="Genome Biol. Evol.">
        <title>The secreted proteins of Achlya hypogyna and Thraustotheca clavata identify the ancestral oomycete secretome and reveal gene acquisitions by horizontal gene transfer.</title>
        <authorList>
            <person name="Misner I."/>
            <person name="Blouin N."/>
            <person name="Leonard G."/>
            <person name="Richards T.A."/>
            <person name="Lane C.E."/>
        </authorList>
    </citation>
    <scope>NUCLEOTIDE SEQUENCE [LARGE SCALE GENOMIC DNA]</scope>
    <source>
        <strain evidence="7 8">ATCC 34112</strain>
    </source>
</reference>
<evidence type="ECO:0000313" key="8">
    <source>
        <dbReference type="Proteomes" id="UP000243217"/>
    </source>
</evidence>
<feature type="transmembrane region" description="Helical" evidence="5">
    <location>
        <begin position="74"/>
        <end position="95"/>
    </location>
</feature>
<dbReference type="InterPro" id="IPR013057">
    <property type="entry name" value="AA_transpt_TM"/>
</dbReference>
<feature type="transmembrane region" description="Helical" evidence="5">
    <location>
        <begin position="159"/>
        <end position="180"/>
    </location>
</feature>
<evidence type="ECO:0000256" key="5">
    <source>
        <dbReference type="SAM" id="Phobius"/>
    </source>
</evidence>
<feature type="transmembrane region" description="Helical" evidence="5">
    <location>
        <begin position="315"/>
        <end position="335"/>
    </location>
</feature>
<keyword evidence="3 5" id="KW-1133">Transmembrane helix</keyword>
<protein>
    <submittedName>
        <fullName evidence="7">Sodium-coupled neutral amino acid transporter</fullName>
    </submittedName>
</protein>
<proteinExistence type="predicted"/>
<feature type="transmembrane region" description="Helical" evidence="5">
    <location>
        <begin position="356"/>
        <end position="373"/>
    </location>
</feature>
<dbReference type="EMBL" id="JNBS01004870">
    <property type="protein sequence ID" value="OQR81917.1"/>
    <property type="molecule type" value="Genomic_DNA"/>
</dbReference>
<dbReference type="GO" id="GO:0015179">
    <property type="term" value="F:L-amino acid transmembrane transporter activity"/>
    <property type="evidence" value="ECO:0007669"/>
    <property type="project" value="TreeGrafter"/>
</dbReference>
<dbReference type="STRING" id="74557.A0A1V9Y871"/>
<evidence type="ECO:0000256" key="1">
    <source>
        <dbReference type="ARBA" id="ARBA00004141"/>
    </source>
</evidence>
<feature type="transmembrane region" description="Helical" evidence="5">
    <location>
        <begin position="379"/>
        <end position="402"/>
    </location>
</feature>
<evidence type="ECO:0000256" key="4">
    <source>
        <dbReference type="ARBA" id="ARBA00023136"/>
    </source>
</evidence>
<sequence length="442" mass="47580">MSLTPTPSIRASYQSKGVLPCQTQDSENDATRPKSPLFFPSQGSIRGSIFNLCGATLGAGALSLPYAVAVSGVVFAIVQLVCAGLLTVYTIHLLLRAGDMTSLISYEDLALHCFGRKVERFVEVNIFVFCFGISVAYLVTLGDIISPLGALLFGDDSFFAQRWVLMTIFCFVIMLPLSLLKDISSLQFSSMLGVFSIIFLVLAVAIRSIMIANENGLATNLQWGLNVSDGPNFMLSVPIVMFAFTCQVNVFSIYAELQNPCIERMSKVAKRATSVSVTIYLVVGLIAYLAFGSTLSDPEHKGNILLSFALNDTLIAISRAALTFTVAVAFPLNIFPCRFTLDKMFFASAKDSMIRHVVVTCGLVFAALILAIFCPSINVVFGIIGGTCSSVVCFCFPAAFIIKLESGPLLSKAKIGPAILFVGAIIMGSFGTGVTIWSNFYK</sequence>
<feature type="transmembrane region" description="Helical" evidence="5">
    <location>
        <begin position="275"/>
        <end position="295"/>
    </location>
</feature>
<name>A0A1V9Y871_9STRA</name>
<feature type="transmembrane region" description="Helical" evidence="5">
    <location>
        <begin position="233"/>
        <end position="254"/>
    </location>
</feature>
<keyword evidence="8" id="KW-1185">Reference proteome</keyword>
<dbReference type="AlphaFoldDB" id="A0A1V9Y871"/>
<evidence type="ECO:0000259" key="6">
    <source>
        <dbReference type="Pfam" id="PF01490"/>
    </source>
</evidence>
<keyword evidence="2 5" id="KW-0812">Transmembrane</keyword>
<dbReference type="Pfam" id="PF01490">
    <property type="entry name" value="Aa_trans"/>
    <property type="match status" value="1"/>
</dbReference>
<evidence type="ECO:0000256" key="3">
    <source>
        <dbReference type="ARBA" id="ARBA00022989"/>
    </source>
</evidence>
<feature type="transmembrane region" description="Helical" evidence="5">
    <location>
        <begin position="414"/>
        <end position="437"/>
    </location>
</feature>